<dbReference type="FunFam" id="1.10.10.10:FF:000001">
    <property type="entry name" value="LysR family transcriptional regulator"/>
    <property type="match status" value="1"/>
</dbReference>
<keyword evidence="3" id="KW-0238">DNA-binding</keyword>
<dbReference type="GO" id="GO:0003700">
    <property type="term" value="F:DNA-binding transcription factor activity"/>
    <property type="evidence" value="ECO:0007669"/>
    <property type="project" value="InterPro"/>
</dbReference>
<feature type="domain" description="HTH lysR-type" evidence="5">
    <location>
        <begin position="1"/>
        <end position="58"/>
    </location>
</feature>
<dbReference type="InterPro" id="IPR036388">
    <property type="entry name" value="WH-like_DNA-bd_sf"/>
</dbReference>
<dbReference type="PROSITE" id="PS50931">
    <property type="entry name" value="HTH_LYSR"/>
    <property type="match status" value="1"/>
</dbReference>
<keyword evidence="2" id="KW-0805">Transcription regulation</keyword>
<dbReference type="PANTHER" id="PTHR30419">
    <property type="entry name" value="HTH-TYPE TRANSCRIPTIONAL REGULATOR YBHD"/>
    <property type="match status" value="1"/>
</dbReference>
<organism evidence="6">
    <name type="scientific">Streptococcus anginosus</name>
    <dbReference type="NCBI Taxonomy" id="1328"/>
    <lineage>
        <taxon>Bacteria</taxon>
        <taxon>Bacillati</taxon>
        <taxon>Bacillota</taxon>
        <taxon>Bacilli</taxon>
        <taxon>Lactobacillales</taxon>
        <taxon>Streptococcaceae</taxon>
        <taxon>Streptococcus</taxon>
        <taxon>Streptococcus anginosus group</taxon>
    </lineage>
</organism>
<dbReference type="PANTHER" id="PTHR30419:SF8">
    <property type="entry name" value="NITROGEN ASSIMILATION TRANSCRIPTIONAL ACTIVATOR-RELATED"/>
    <property type="match status" value="1"/>
</dbReference>
<dbReference type="Gene3D" id="1.10.10.10">
    <property type="entry name" value="Winged helix-like DNA-binding domain superfamily/Winged helix DNA-binding domain"/>
    <property type="match status" value="1"/>
</dbReference>
<gene>
    <name evidence="6" type="ORF">SFH28_08470</name>
</gene>
<dbReference type="InterPro" id="IPR036390">
    <property type="entry name" value="WH_DNA-bd_sf"/>
</dbReference>
<dbReference type="Pfam" id="PF00126">
    <property type="entry name" value="HTH_1"/>
    <property type="match status" value="1"/>
</dbReference>
<accession>A0AAP6BQP2</accession>
<evidence type="ECO:0000259" key="5">
    <source>
        <dbReference type="PROSITE" id="PS50931"/>
    </source>
</evidence>
<evidence type="ECO:0000256" key="3">
    <source>
        <dbReference type="ARBA" id="ARBA00023125"/>
    </source>
</evidence>
<dbReference type="GO" id="GO:0005829">
    <property type="term" value="C:cytosol"/>
    <property type="evidence" value="ECO:0007669"/>
    <property type="project" value="TreeGrafter"/>
</dbReference>
<keyword evidence="4" id="KW-0804">Transcription</keyword>
<comment type="caution">
    <text evidence="6">The sequence shown here is derived from an EMBL/GenBank/DDBJ whole genome shotgun (WGS) entry which is preliminary data.</text>
</comment>
<dbReference type="PRINTS" id="PR00039">
    <property type="entry name" value="HTHLYSR"/>
</dbReference>
<evidence type="ECO:0000256" key="2">
    <source>
        <dbReference type="ARBA" id="ARBA00023015"/>
    </source>
</evidence>
<sequence>MNFKQLSYFQDIVRTGSFTEAAEENFISQSAMSQQMKSLEEELGVTLFERKNRGFHLTRAGKFFYQKSQRLLEDYNGLVADTQVLTGTQPVSMRIGLLWGMTESVLPQILAEFKERFPSVQLEIMVGSHEEIGTALRQQKLDMTISDQRKAFSGNYANICLTSFPLYIRVGHTHPLSQSKSVQMKDLQVYPALLLAVKGQEKIESDYYRDNLGFQSEFNFAYSPEEAALQLMVSTAYFPFEKMTTKATSNLYCEYCEFPLLQNQQPIERDYFLFYHLEHAHPYTEDFLEIAKRYFR</sequence>
<dbReference type="EMBL" id="JAWWVP010000009">
    <property type="protein sequence ID" value="MDX5040876.1"/>
    <property type="molecule type" value="Genomic_DNA"/>
</dbReference>
<name>A0AAP6BQP2_STRAP</name>
<dbReference type="InterPro" id="IPR005119">
    <property type="entry name" value="LysR_subst-bd"/>
</dbReference>
<protein>
    <submittedName>
        <fullName evidence="6">LysR family transcriptional regulator</fullName>
    </submittedName>
</protein>
<dbReference type="AlphaFoldDB" id="A0AAP6BQP2"/>
<evidence type="ECO:0000256" key="1">
    <source>
        <dbReference type="ARBA" id="ARBA00009437"/>
    </source>
</evidence>
<dbReference type="SUPFAM" id="SSF46785">
    <property type="entry name" value="Winged helix' DNA-binding domain"/>
    <property type="match status" value="1"/>
</dbReference>
<evidence type="ECO:0000313" key="6">
    <source>
        <dbReference type="EMBL" id="MDX5040876.1"/>
    </source>
</evidence>
<comment type="similarity">
    <text evidence="1">Belongs to the LysR transcriptional regulatory family.</text>
</comment>
<evidence type="ECO:0000256" key="4">
    <source>
        <dbReference type="ARBA" id="ARBA00023163"/>
    </source>
</evidence>
<dbReference type="InterPro" id="IPR050950">
    <property type="entry name" value="HTH-type_LysR_regulators"/>
</dbReference>
<reference evidence="6" key="1">
    <citation type="submission" date="2023-11" db="EMBL/GenBank/DDBJ databases">
        <title>Streptococcus anginosus urogential strains.</title>
        <authorList>
            <person name="Appleberry H."/>
            <person name="Garcia-Israel J."/>
            <person name="Wolfe A."/>
            <person name="Putonti C."/>
        </authorList>
    </citation>
    <scope>NUCLEOTIDE SEQUENCE</scope>
    <source>
        <strain evidence="6">UMB1758</strain>
    </source>
</reference>
<dbReference type="Gene3D" id="3.40.190.290">
    <property type="match status" value="1"/>
</dbReference>
<dbReference type="RefSeq" id="WP_049506927.1">
    <property type="nucleotide sequence ID" value="NZ_CAXTZD010000001.1"/>
</dbReference>
<proteinExistence type="inferred from homology"/>
<dbReference type="SUPFAM" id="SSF53850">
    <property type="entry name" value="Periplasmic binding protein-like II"/>
    <property type="match status" value="1"/>
</dbReference>
<dbReference type="Pfam" id="PF03466">
    <property type="entry name" value="LysR_substrate"/>
    <property type="match status" value="1"/>
</dbReference>
<dbReference type="InterPro" id="IPR000847">
    <property type="entry name" value="LysR_HTH_N"/>
</dbReference>
<dbReference type="GO" id="GO:0003677">
    <property type="term" value="F:DNA binding"/>
    <property type="evidence" value="ECO:0007669"/>
    <property type="project" value="UniProtKB-KW"/>
</dbReference>